<dbReference type="Proteomes" id="UP000291343">
    <property type="component" value="Unassembled WGS sequence"/>
</dbReference>
<feature type="compositionally biased region" description="Polar residues" evidence="1">
    <location>
        <begin position="218"/>
        <end position="229"/>
    </location>
</feature>
<dbReference type="EMBL" id="QKKF02019433">
    <property type="protein sequence ID" value="RZF40002.1"/>
    <property type="molecule type" value="Genomic_DNA"/>
</dbReference>
<dbReference type="InterPro" id="IPR031937">
    <property type="entry name" value="PNISR"/>
</dbReference>
<gene>
    <name evidence="2" type="ORF">LSTR_LSTR002405</name>
</gene>
<organism evidence="2 3">
    <name type="scientific">Laodelphax striatellus</name>
    <name type="common">Small brown planthopper</name>
    <name type="synonym">Delphax striatella</name>
    <dbReference type="NCBI Taxonomy" id="195883"/>
    <lineage>
        <taxon>Eukaryota</taxon>
        <taxon>Metazoa</taxon>
        <taxon>Ecdysozoa</taxon>
        <taxon>Arthropoda</taxon>
        <taxon>Hexapoda</taxon>
        <taxon>Insecta</taxon>
        <taxon>Pterygota</taxon>
        <taxon>Neoptera</taxon>
        <taxon>Paraneoptera</taxon>
        <taxon>Hemiptera</taxon>
        <taxon>Auchenorrhyncha</taxon>
        <taxon>Fulgoroidea</taxon>
        <taxon>Delphacidae</taxon>
        <taxon>Criomorphinae</taxon>
        <taxon>Laodelphax</taxon>
    </lineage>
</organism>
<protein>
    <submittedName>
        <fullName evidence="2">Uncharacterized protein</fullName>
    </submittedName>
</protein>
<sequence length="264" mass="28722">MWPNEGQGGFSTQWALNPSAYHNMANDEVDWAQLAQQWIKMKETYPPEQVPPAPPPPPMKPDNADIEGGEAPMEMDTKDDDGTIITAPPPPNVSHDAASWNSWNNWQQWGWNWQQPGAVTGGGAPAAAAATVMTAPAAPHISSFPPADALAAAHAPPAPSFSYNHTAPAATPEQFNQNVSRPLDKEIEEISMPDLPPITVTDCIHSQSILRPGPKTILYNQKSRRNSTAGKPKGELEENRTEHKRPPRHTPPDDDSTLFSATLQ</sequence>
<evidence type="ECO:0000313" key="2">
    <source>
        <dbReference type="EMBL" id="RZF40002.1"/>
    </source>
</evidence>
<evidence type="ECO:0000313" key="3">
    <source>
        <dbReference type="Proteomes" id="UP000291343"/>
    </source>
</evidence>
<feature type="compositionally biased region" description="Pro residues" evidence="1">
    <location>
        <begin position="48"/>
        <end position="60"/>
    </location>
</feature>
<feature type="compositionally biased region" description="Basic and acidic residues" evidence="1">
    <location>
        <begin position="232"/>
        <end position="241"/>
    </location>
</feature>
<evidence type="ECO:0000256" key="1">
    <source>
        <dbReference type="SAM" id="MobiDB-lite"/>
    </source>
</evidence>
<proteinExistence type="predicted"/>
<dbReference type="OrthoDB" id="10065820at2759"/>
<dbReference type="PANTHER" id="PTHR31518">
    <property type="entry name" value="ARGININE/SERINE-RICH PROTEIN PNISR"/>
    <property type="match status" value="1"/>
</dbReference>
<name>A0A482X2W7_LAOST</name>
<dbReference type="STRING" id="195883.A0A482X2W7"/>
<reference evidence="2 3" key="1">
    <citation type="journal article" date="2017" name="Gigascience">
        <title>Genome sequence of the small brown planthopper, Laodelphax striatellus.</title>
        <authorList>
            <person name="Zhu J."/>
            <person name="Jiang F."/>
            <person name="Wang X."/>
            <person name="Yang P."/>
            <person name="Bao Y."/>
            <person name="Zhao W."/>
            <person name="Wang W."/>
            <person name="Lu H."/>
            <person name="Wang Q."/>
            <person name="Cui N."/>
            <person name="Li J."/>
            <person name="Chen X."/>
            <person name="Luo L."/>
            <person name="Yu J."/>
            <person name="Kang L."/>
            <person name="Cui F."/>
        </authorList>
    </citation>
    <scope>NUCLEOTIDE SEQUENCE [LARGE SCALE GENOMIC DNA]</scope>
    <source>
        <strain evidence="2">Lst14</strain>
    </source>
</reference>
<accession>A0A482X2W7</accession>
<feature type="region of interest" description="Disordered" evidence="1">
    <location>
        <begin position="45"/>
        <end position="70"/>
    </location>
</feature>
<feature type="region of interest" description="Disordered" evidence="1">
    <location>
        <begin position="211"/>
        <end position="264"/>
    </location>
</feature>
<dbReference type="InParanoid" id="A0A482X2W7"/>
<comment type="caution">
    <text evidence="2">The sequence shown here is derived from an EMBL/GenBank/DDBJ whole genome shotgun (WGS) entry which is preliminary data.</text>
</comment>
<keyword evidence="3" id="KW-1185">Reference proteome</keyword>
<dbReference type="AlphaFoldDB" id="A0A482X2W7"/>